<dbReference type="Gene3D" id="1.10.220.120">
    <property type="entry name" value="Sigma-70 factor, region 1.1"/>
    <property type="match status" value="1"/>
</dbReference>
<dbReference type="GO" id="GO:0016987">
    <property type="term" value="F:sigma factor activity"/>
    <property type="evidence" value="ECO:0007669"/>
    <property type="project" value="UniProtKB-UniRule"/>
</dbReference>
<evidence type="ECO:0000259" key="7">
    <source>
        <dbReference type="PROSITE" id="PS00715"/>
    </source>
</evidence>
<protein>
    <recommendedName>
        <fullName evidence="6">RNA polymerase sigma factor SigA</fullName>
    </recommendedName>
</protein>
<feature type="short sequence motif" description="Interaction with polymerase core subunit RpoC" evidence="6">
    <location>
        <begin position="376"/>
        <end position="379"/>
    </location>
</feature>
<dbReference type="GO" id="GO:0006352">
    <property type="term" value="P:DNA-templated transcription initiation"/>
    <property type="evidence" value="ECO:0007669"/>
    <property type="project" value="UniProtKB-UniRule"/>
</dbReference>
<dbReference type="SUPFAM" id="SSF88659">
    <property type="entry name" value="Sigma3 and sigma4 domains of RNA polymerase sigma factors"/>
    <property type="match status" value="2"/>
</dbReference>
<comment type="similarity">
    <text evidence="6">Belongs to the sigma-70 factor family. RpoD/SigA subfamily.</text>
</comment>
<keyword evidence="10" id="KW-1185">Reference proteome</keyword>
<dbReference type="InterPro" id="IPR028630">
    <property type="entry name" value="Sigma70_RpoD"/>
</dbReference>
<dbReference type="InterPro" id="IPR007627">
    <property type="entry name" value="RNA_pol_sigma70_r2"/>
</dbReference>
<evidence type="ECO:0000256" key="6">
    <source>
        <dbReference type="HAMAP-Rule" id="MF_00963"/>
    </source>
</evidence>
<accession>A0A194AHL9</accession>
<keyword evidence="5 6" id="KW-0804">Transcription</keyword>
<feature type="region of interest" description="Sigma-70 factor domain-4" evidence="6">
    <location>
        <begin position="520"/>
        <end position="573"/>
    </location>
</feature>
<dbReference type="InterPro" id="IPR000943">
    <property type="entry name" value="RNA_pol_sigma70"/>
</dbReference>
<dbReference type="Pfam" id="PF04539">
    <property type="entry name" value="Sigma70_r3"/>
    <property type="match status" value="1"/>
</dbReference>
<evidence type="ECO:0000313" key="9">
    <source>
        <dbReference type="EMBL" id="GAU09577.1"/>
    </source>
</evidence>
<evidence type="ECO:0000256" key="3">
    <source>
        <dbReference type="ARBA" id="ARBA00023082"/>
    </source>
</evidence>
<evidence type="ECO:0000259" key="8">
    <source>
        <dbReference type="PROSITE" id="PS00716"/>
    </source>
</evidence>
<dbReference type="OrthoDB" id="9809557at2"/>
<keyword evidence="4 6" id="KW-0238">DNA-binding</keyword>
<dbReference type="GO" id="GO:0003677">
    <property type="term" value="F:DNA binding"/>
    <property type="evidence" value="ECO:0007669"/>
    <property type="project" value="UniProtKB-UniRule"/>
</dbReference>
<dbReference type="RefSeq" id="WP_069859844.1">
    <property type="nucleotide sequence ID" value="NZ_BDFE01000020.1"/>
</dbReference>
<comment type="caution">
    <text evidence="9">The sequence shown here is derived from an EMBL/GenBank/DDBJ whole genome shotgun (WGS) entry which is preliminary data.</text>
</comment>
<dbReference type="PRINTS" id="PR00046">
    <property type="entry name" value="SIGMA70FCT"/>
</dbReference>
<dbReference type="PROSITE" id="PS00716">
    <property type="entry name" value="SIGMA70_2"/>
    <property type="match status" value="1"/>
</dbReference>
<dbReference type="CDD" id="cd06171">
    <property type="entry name" value="Sigma70_r4"/>
    <property type="match status" value="1"/>
</dbReference>
<dbReference type="Proteomes" id="UP000095200">
    <property type="component" value="Unassembled WGS sequence"/>
</dbReference>
<feature type="region of interest" description="Sigma-70 factor domain-3" evidence="6">
    <location>
        <begin position="431"/>
        <end position="507"/>
    </location>
</feature>
<dbReference type="PANTHER" id="PTHR30603">
    <property type="entry name" value="RNA POLYMERASE SIGMA FACTOR RPO"/>
    <property type="match status" value="1"/>
</dbReference>
<evidence type="ECO:0000313" key="10">
    <source>
        <dbReference type="Proteomes" id="UP000095200"/>
    </source>
</evidence>
<dbReference type="Pfam" id="PF04545">
    <property type="entry name" value="Sigma70_r4"/>
    <property type="match status" value="1"/>
</dbReference>
<dbReference type="STRING" id="1592317.DPF_2306"/>
<dbReference type="InterPro" id="IPR042189">
    <property type="entry name" value="RNA_pol_sigma_70_r1_1_sf"/>
</dbReference>
<dbReference type="Gene3D" id="1.10.10.10">
    <property type="entry name" value="Winged helix-like DNA-binding domain superfamily/Winged helix DNA-binding domain"/>
    <property type="match status" value="2"/>
</dbReference>
<feature type="domain" description="RNA polymerase sigma-70" evidence="8">
    <location>
        <begin position="545"/>
        <end position="571"/>
    </location>
</feature>
<dbReference type="FunFam" id="1.10.601.10:FF:000001">
    <property type="entry name" value="RNA polymerase sigma factor SigA"/>
    <property type="match status" value="1"/>
</dbReference>
<dbReference type="Pfam" id="PF04542">
    <property type="entry name" value="Sigma70_r2"/>
    <property type="match status" value="1"/>
</dbReference>
<dbReference type="AlphaFoldDB" id="A0A194AHL9"/>
<sequence>MSNIKDVQQIKALIAIGKQKGFLTFEELNKALPAEVTNSDQIEEVISIFDSMNIAIVDEKVGKSLEAKGEVVEDGEAEIELAETDDTADYPTRSNDPVRMYLREMGSVGLLDREGEVYIARKIEAGEFEVMYSLVEVPVAVEELIQVGEDLRNGRIKLKDVVKTIEEDDPSEEEMNQRERVIKLLEEVKNIYRKKRSVYEKLDECARLDRRVYGLQNKIVEYKSSVVQCLRDIKLDKNLLDRIIETVGDYVRQMHNCRRDLSAYILSIGKSKEEIFDLFEKMEKREINPVAAADSLNMTVEELFSFKEMVHGKIEILQRLQENCMHDVEDLEEILWRVKKGNQDALNAKQELIRANLRLVVSIAKKYTNRGLQFLDLIQEGNIGLMKAVDKFEYQRGYKFSTYATWWIRQAITRAIADQARTIRIPVHMIETINKLVRTSRYLVQELGRDPSPEEIAERMDYPLEKVKKVLKIAKEPISLETPIGDEEDSSLGDFIEDKKAVAPAEEVVSTKLSEQIASVLSDLTPREEQVLRKRFGIGEKSDHTLEEVGKLFNVTRERIRQIEAKALRKLRHPVRSQGLRSYYES</sequence>
<feature type="domain" description="RNA polymerase sigma-70" evidence="7">
    <location>
        <begin position="376"/>
        <end position="389"/>
    </location>
</feature>
<dbReference type="InterPro" id="IPR050239">
    <property type="entry name" value="Sigma-70_RNA_pol_init_factors"/>
</dbReference>
<dbReference type="InterPro" id="IPR036388">
    <property type="entry name" value="WH-like_DNA-bd_sf"/>
</dbReference>
<gene>
    <name evidence="6" type="primary">sigA</name>
    <name evidence="9" type="ORF">DPF_2306</name>
</gene>
<name>A0A194AHL9_9BACT</name>
<dbReference type="PROSITE" id="PS00715">
    <property type="entry name" value="SIGMA70_1"/>
    <property type="match status" value="1"/>
</dbReference>
<proteinExistence type="inferred from homology"/>
<dbReference type="InterPro" id="IPR007630">
    <property type="entry name" value="RNA_pol_sigma70_r4"/>
</dbReference>
<reference evidence="10" key="1">
    <citation type="submission" date="2016-06" db="EMBL/GenBank/DDBJ databases">
        <title>Draft genome sequence of Desulfoplanes formicivorans strain Pf12B.</title>
        <authorList>
            <person name="Watanabe M."/>
            <person name="Kojima H."/>
            <person name="Fukui M."/>
        </authorList>
    </citation>
    <scope>NUCLEOTIDE SEQUENCE [LARGE SCALE GENOMIC DNA]</scope>
    <source>
        <strain evidence="10">Pf12B</strain>
    </source>
</reference>
<dbReference type="InterPro" id="IPR013325">
    <property type="entry name" value="RNA_pol_sigma_r2"/>
</dbReference>
<dbReference type="InterPro" id="IPR013324">
    <property type="entry name" value="RNA_pol_sigma_r3/r4-like"/>
</dbReference>
<dbReference type="Pfam" id="PF03979">
    <property type="entry name" value="Sigma70_r1_1"/>
    <property type="match status" value="1"/>
</dbReference>
<evidence type="ECO:0000256" key="1">
    <source>
        <dbReference type="ARBA" id="ARBA00022490"/>
    </source>
</evidence>
<dbReference type="InterPro" id="IPR007127">
    <property type="entry name" value="RNA_pol_sigma_70_r1_1"/>
</dbReference>
<dbReference type="NCBIfam" id="TIGR02937">
    <property type="entry name" value="sigma70-ECF"/>
    <property type="match status" value="1"/>
</dbReference>
<keyword evidence="1 6" id="KW-0963">Cytoplasm</keyword>
<dbReference type="Gene3D" id="1.10.601.10">
    <property type="entry name" value="RNA Polymerase Primary Sigma Factor"/>
    <property type="match status" value="1"/>
</dbReference>
<comment type="subcellular location">
    <subcellularLocation>
        <location evidence="6">Cytoplasm</location>
    </subcellularLocation>
</comment>
<dbReference type="EMBL" id="BDFE01000020">
    <property type="protein sequence ID" value="GAU09577.1"/>
    <property type="molecule type" value="Genomic_DNA"/>
</dbReference>
<feature type="DNA-binding region" description="H-T-H motif" evidence="6">
    <location>
        <begin position="546"/>
        <end position="565"/>
    </location>
</feature>
<dbReference type="InterPro" id="IPR014284">
    <property type="entry name" value="RNA_pol_sigma-70_dom"/>
</dbReference>
<comment type="subunit">
    <text evidence="6">Interacts transiently with the RNA polymerase catalytic core.</text>
</comment>
<feature type="region of interest" description="Sigma-70 factor domain-2" evidence="6">
    <location>
        <begin position="352"/>
        <end position="422"/>
    </location>
</feature>
<dbReference type="InterPro" id="IPR009042">
    <property type="entry name" value="RNA_pol_sigma70_r1_2"/>
</dbReference>
<dbReference type="Pfam" id="PF00140">
    <property type="entry name" value="Sigma70_r1_2"/>
    <property type="match status" value="1"/>
</dbReference>
<dbReference type="SUPFAM" id="SSF88946">
    <property type="entry name" value="Sigma2 domain of RNA polymerase sigma factors"/>
    <property type="match status" value="1"/>
</dbReference>
<evidence type="ECO:0000256" key="2">
    <source>
        <dbReference type="ARBA" id="ARBA00023015"/>
    </source>
</evidence>
<dbReference type="InterPro" id="IPR012760">
    <property type="entry name" value="RNA_pol_sigma_RpoD_C"/>
</dbReference>
<dbReference type="PANTHER" id="PTHR30603:SF60">
    <property type="entry name" value="RNA POLYMERASE SIGMA FACTOR RPOD"/>
    <property type="match status" value="1"/>
</dbReference>
<comment type="function">
    <text evidence="6">Sigma factors are initiation factors that promote the attachment of RNA polymerase to specific initiation sites and are then released. This sigma factor is the primary sigma factor during exponential growth.</text>
</comment>
<keyword evidence="3 6" id="KW-0731">Sigma factor</keyword>
<dbReference type="NCBIfam" id="TIGR02393">
    <property type="entry name" value="RpoD_Cterm"/>
    <property type="match status" value="1"/>
</dbReference>
<evidence type="ECO:0000256" key="4">
    <source>
        <dbReference type="ARBA" id="ARBA00023125"/>
    </source>
</evidence>
<dbReference type="NCBIfam" id="NF004208">
    <property type="entry name" value="PRK05658.1"/>
    <property type="match status" value="1"/>
</dbReference>
<organism evidence="9 10">
    <name type="scientific">Desulfoplanes formicivorans</name>
    <dbReference type="NCBI Taxonomy" id="1592317"/>
    <lineage>
        <taxon>Bacteria</taxon>
        <taxon>Pseudomonadati</taxon>
        <taxon>Thermodesulfobacteriota</taxon>
        <taxon>Desulfovibrionia</taxon>
        <taxon>Desulfovibrionales</taxon>
        <taxon>Desulfoplanaceae</taxon>
        <taxon>Desulfoplanes</taxon>
    </lineage>
</organism>
<keyword evidence="2 6" id="KW-0805">Transcription regulation</keyword>
<dbReference type="GO" id="GO:0005737">
    <property type="term" value="C:cytoplasm"/>
    <property type="evidence" value="ECO:0007669"/>
    <property type="project" value="UniProtKB-SubCell"/>
</dbReference>
<dbReference type="HAMAP" id="MF_00963">
    <property type="entry name" value="Sigma70_RpoD_SigA"/>
    <property type="match status" value="1"/>
</dbReference>
<dbReference type="InterPro" id="IPR007624">
    <property type="entry name" value="RNA_pol_sigma70_r3"/>
</dbReference>
<evidence type="ECO:0000256" key="5">
    <source>
        <dbReference type="ARBA" id="ARBA00023163"/>
    </source>
</evidence>
<dbReference type="FunFam" id="1.10.10.10:FF:000002">
    <property type="entry name" value="RNA polymerase sigma factor SigA"/>
    <property type="match status" value="1"/>
</dbReference>